<dbReference type="PANTHER" id="PTHR28067">
    <property type="entry name" value="DNA REPLICATION REGULATOR SLD3"/>
    <property type="match status" value="1"/>
</dbReference>
<dbReference type="GO" id="GO:0006270">
    <property type="term" value="P:DNA replication initiation"/>
    <property type="evidence" value="ECO:0007669"/>
    <property type="project" value="InterPro"/>
</dbReference>
<organism evidence="4 5">
    <name type="scientific">Torulaspora globosa</name>
    <dbReference type="NCBI Taxonomy" id="48254"/>
    <lineage>
        <taxon>Eukaryota</taxon>
        <taxon>Fungi</taxon>
        <taxon>Dikarya</taxon>
        <taxon>Ascomycota</taxon>
        <taxon>Saccharomycotina</taxon>
        <taxon>Saccharomycetes</taxon>
        <taxon>Saccharomycetales</taxon>
        <taxon>Saccharomycetaceae</taxon>
        <taxon>Torulaspora</taxon>
    </lineage>
</organism>
<dbReference type="GO" id="GO:0031261">
    <property type="term" value="C:DNA replication preinitiation complex"/>
    <property type="evidence" value="ECO:0007669"/>
    <property type="project" value="TreeGrafter"/>
</dbReference>
<reference evidence="4 5" key="1">
    <citation type="submission" date="2020-06" db="EMBL/GenBank/DDBJ databases">
        <title>The yeast mating-type switching endonuclease HO is a domesticated member of an unorthodox homing genetic element family.</title>
        <authorList>
            <person name="Coughlan A.Y."/>
            <person name="Lombardi L."/>
            <person name="Braun-Galleani S."/>
            <person name="Martos A.R."/>
            <person name="Galeote V."/>
            <person name="Bigey F."/>
            <person name="Dequin S."/>
            <person name="Byrne K.P."/>
            <person name="Wolfe K.H."/>
        </authorList>
    </citation>
    <scope>NUCLEOTIDE SEQUENCE [LARGE SCALE GENOMIC DNA]</scope>
    <source>
        <strain evidence="4 5">CBS2947</strain>
    </source>
</reference>
<dbReference type="InterPro" id="IPR041393">
    <property type="entry name" value="Sld3_N"/>
</dbReference>
<proteinExistence type="predicted"/>
<dbReference type="Pfam" id="PF18523">
    <property type="entry name" value="Sld3_N"/>
    <property type="match status" value="1"/>
</dbReference>
<dbReference type="InterPro" id="IPR042511">
    <property type="entry name" value="Sld3"/>
</dbReference>
<feature type="compositionally biased region" description="Basic residues" evidence="1">
    <location>
        <begin position="627"/>
        <end position="638"/>
    </location>
</feature>
<evidence type="ECO:0000313" key="4">
    <source>
        <dbReference type="EMBL" id="QLQ82086.1"/>
    </source>
</evidence>
<evidence type="ECO:0008006" key="6">
    <source>
        <dbReference type="Google" id="ProtNLM"/>
    </source>
</evidence>
<dbReference type="Pfam" id="PF08639">
    <property type="entry name" value="Sld3_STD"/>
    <property type="match status" value="2"/>
</dbReference>
<keyword evidence="5" id="KW-1185">Reference proteome</keyword>
<feature type="domain" description="Sld3 N-terminal" evidence="3">
    <location>
        <begin position="6"/>
        <end position="115"/>
    </location>
</feature>
<feature type="region of interest" description="Disordered" evidence="1">
    <location>
        <begin position="406"/>
        <end position="455"/>
    </location>
</feature>
<feature type="domain" description="DNA replication regulator Sld3 C-terminal" evidence="2">
    <location>
        <begin position="149"/>
        <end position="214"/>
    </location>
</feature>
<evidence type="ECO:0000256" key="1">
    <source>
        <dbReference type="SAM" id="MobiDB-lite"/>
    </source>
</evidence>
<feature type="compositionally biased region" description="Polar residues" evidence="1">
    <location>
        <begin position="421"/>
        <end position="453"/>
    </location>
</feature>
<gene>
    <name evidence="4" type="ORF">HG537_0G03410</name>
</gene>
<dbReference type="Proteomes" id="UP000510647">
    <property type="component" value="Chromosome 7"/>
</dbReference>
<evidence type="ECO:0000259" key="2">
    <source>
        <dbReference type="Pfam" id="PF08639"/>
    </source>
</evidence>
<dbReference type="AlphaFoldDB" id="A0A7H9HZT3"/>
<evidence type="ECO:0000313" key="5">
    <source>
        <dbReference type="Proteomes" id="UP000510647"/>
    </source>
</evidence>
<dbReference type="EMBL" id="CP059273">
    <property type="protein sequence ID" value="QLQ82086.1"/>
    <property type="molecule type" value="Genomic_DNA"/>
</dbReference>
<protein>
    <recommendedName>
        <fullName evidence="6">DNA replication regulator Sld3 C-terminal domain-containing protein</fullName>
    </recommendedName>
</protein>
<evidence type="ECO:0000259" key="3">
    <source>
        <dbReference type="Pfam" id="PF18523"/>
    </source>
</evidence>
<dbReference type="Gene3D" id="1.20.58.2130">
    <property type="match status" value="1"/>
</dbReference>
<feature type="compositionally biased region" description="Polar residues" evidence="1">
    <location>
        <begin position="617"/>
        <end position="626"/>
    </location>
</feature>
<feature type="domain" description="DNA replication regulator Sld3 C-terminal" evidence="2">
    <location>
        <begin position="243"/>
        <end position="607"/>
    </location>
</feature>
<dbReference type="PANTHER" id="PTHR28067:SF1">
    <property type="entry name" value="DNA REPLICATION REGULATOR SLD3"/>
    <property type="match status" value="1"/>
</dbReference>
<accession>A0A7H9HZT3</accession>
<feature type="region of interest" description="Disordered" evidence="1">
    <location>
        <begin position="605"/>
        <end position="638"/>
    </location>
</feature>
<sequence length="638" mass="73246">MEGWQLLKSIQRLPKTTSIDLTQPKAVQSSKLSPELLQRIDEYGTSFKHFFRDQEGNIYLLERYGANYCVYWLANGSNFEDLQQESNQLRKTDNHVASKGWNTLQFEDMFELWGEDQEKRSLSVPIKLNMQVTGNCSQHVKNYQNISLKEYLETKYYESLFFVHVPLAYFLKSNLERLKSMCRSGSVKNSGKVYRECIRDMLMENKHFDSRHEDDGIVKKDLYNPIAETKRKACLEKFETAAHEETDRQDRSALCLILRVREIKLQIILLLESIHVENLDMIFKDFDAKYSRRLKTRSLNLTKLIPRRSRKEKTISLEKQKTEEGPDFCEQLDLYLDKLCILDVLLASEPANTNTITNPIQELKRNMLSKNKEASSLGFVNYVLVPHFTSKIPYAIRFIIRKLKGPNLRSRKPPGRKDTTLEVNGSSAGQTAKPASTPSLPSQANSNMSSPRSSIGIRHQRSLITEHMDLRSNSSMEEFLELNSTARRNPASLSRTTSDLTMNHLQKRQLSVNELSLQRAVSSSKESANTMNDPFNSTFLSQQSFRRVGKRKELHQISRSASTAASEGEVSLVQVMGTPLKKDGTPIKKRAKLHNIVESPMNIQKSDVEATRDQGHTNKISTQQRSTNRRVKRKLFAP</sequence>
<dbReference type="OrthoDB" id="5395343at2759"/>
<feature type="compositionally biased region" description="Basic and acidic residues" evidence="1">
    <location>
        <begin position="606"/>
        <end position="616"/>
    </location>
</feature>
<dbReference type="InterPro" id="IPR013948">
    <property type="entry name" value="DNA_replication_reg_Sld3_C"/>
</dbReference>
<name>A0A7H9HZT3_9SACH</name>